<evidence type="ECO:0000313" key="17">
    <source>
        <dbReference type="Proteomes" id="UP001447188"/>
    </source>
</evidence>
<dbReference type="PANTHER" id="PTHR24092">
    <property type="entry name" value="PROBABLE PHOSPHOLIPID-TRANSPORTING ATPASE"/>
    <property type="match status" value="1"/>
</dbReference>
<dbReference type="Pfam" id="PF13246">
    <property type="entry name" value="Cation_ATPase"/>
    <property type="match status" value="1"/>
</dbReference>
<keyword evidence="6 13" id="KW-0067">ATP-binding</keyword>
<feature type="compositionally biased region" description="Low complexity" evidence="14">
    <location>
        <begin position="325"/>
        <end position="337"/>
    </location>
</feature>
<evidence type="ECO:0000256" key="12">
    <source>
        <dbReference type="ARBA" id="ARBA00049128"/>
    </source>
</evidence>
<dbReference type="Pfam" id="PF00702">
    <property type="entry name" value="Hydrolase"/>
    <property type="match status" value="1"/>
</dbReference>
<organism evidence="16 17">
    <name type="scientific">Discina gigas</name>
    <dbReference type="NCBI Taxonomy" id="1032678"/>
    <lineage>
        <taxon>Eukaryota</taxon>
        <taxon>Fungi</taxon>
        <taxon>Dikarya</taxon>
        <taxon>Ascomycota</taxon>
        <taxon>Pezizomycotina</taxon>
        <taxon>Pezizomycetes</taxon>
        <taxon>Pezizales</taxon>
        <taxon>Discinaceae</taxon>
        <taxon>Discina</taxon>
    </lineage>
</organism>
<comment type="caution">
    <text evidence="16">The sequence shown here is derived from an EMBL/GenBank/DDBJ whole genome shotgun (WGS) entry which is preliminary data.</text>
</comment>
<evidence type="ECO:0000256" key="2">
    <source>
        <dbReference type="ARBA" id="ARBA00008109"/>
    </source>
</evidence>
<evidence type="ECO:0000256" key="1">
    <source>
        <dbReference type="ARBA" id="ARBA00004141"/>
    </source>
</evidence>
<comment type="caution">
    <text evidence="13">Lacks conserved residue(s) required for the propagation of feature annotation.</text>
</comment>
<feature type="region of interest" description="Disordered" evidence="14">
    <location>
        <begin position="324"/>
        <end position="348"/>
    </location>
</feature>
<proteinExistence type="inferred from homology"/>
<evidence type="ECO:0000256" key="13">
    <source>
        <dbReference type="RuleBase" id="RU362033"/>
    </source>
</evidence>
<comment type="similarity">
    <text evidence="2 13">Belongs to the cation transport ATPase (P-type) (TC 3.A.3) family. Type IV subfamily.</text>
</comment>
<evidence type="ECO:0000256" key="9">
    <source>
        <dbReference type="ARBA" id="ARBA00022989"/>
    </source>
</evidence>
<comment type="subcellular location">
    <subcellularLocation>
        <location evidence="1 13">Membrane</location>
        <topology evidence="1 13">Multi-pass membrane protein</topology>
    </subcellularLocation>
</comment>
<dbReference type="InterPro" id="IPR001757">
    <property type="entry name" value="P_typ_ATPase"/>
</dbReference>
<dbReference type="InterPro" id="IPR023298">
    <property type="entry name" value="ATPase_P-typ_TM_dom_sf"/>
</dbReference>
<evidence type="ECO:0000259" key="15">
    <source>
        <dbReference type="Pfam" id="PF16212"/>
    </source>
</evidence>
<gene>
    <name evidence="16" type="primary">DNF3_1</name>
    <name evidence="16" type="ORF">Q9L58_001388</name>
</gene>
<dbReference type="EMBL" id="JBBBZM010000010">
    <property type="protein sequence ID" value="KAL0639562.1"/>
    <property type="molecule type" value="Genomic_DNA"/>
</dbReference>
<keyword evidence="10 13" id="KW-0472">Membrane</keyword>
<evidence type="ECO:0000256" key="6">
    <source>
        <dbReference type="ARBA" id="ARBA00022840"/>
    </source>
</evidence>
<keyword evidence="8 13" id="KW-1278">Translocase</keyword>
<evidence type="ECO:0000256" key="11">
    <source>
        <dbReference type="ARBA" id="ARBA00034036"/>
    </source>
</evidence>
<dbReference type="NCBIfam" id="TIGR01652">
    <property type="entry name" value="ATPase-Plipid"/>
    <property type="match status" value="1"/>
</dbReference>
<evidence type="ECO:0000313" key="16">
    <source>
        <dbReference type="EMBL" id="KAL0639562.1"/>
    </source>
</evidence>
<feature type="transmembrane region" description="Helical" evidence="13">
    <location>
        <begin position="806"/>
        <end position="824"/>
    </location>
</feature>
<name>A0ABR3GUH0_9PEZI</name>
<evidence type="ECO:0000256" key="14">
    <source>
        <dbReference type="SAM" id="MobiDB-lite"/>
    </source>
</evidence>
<dbReference type="InterPro" id="IPR036412">
    <property type="entry name" value="HAD-like_sf"/>
</dbReference>
<feature type="domain" description="P-type ATPase C-terminal" evidence="15">
    <location>
        <begin position="661"/>
        <end position="910"/>
    </location>
</feature>
<dbReference type="Proteomes" id="UP001447188">
    <property type="component" value="Unassembled WGS sequence"/>
</dbReference>
<dbReference type="NCBIfam" id="TIGR01494">
    <property type="entry name" value="ATPase_P-type"/>
    <property type="match status" value="2"/>
</dbReference>
<dbReference type="InterPro" id="IPR018303">
    <property type="entry name" value="ATPase_P-typ_P_site"/>
</dbReference>
<dbReference type="PANTHER" id="PTHR24092:SF174">
    <property type="entry name" value="PHOSPHOLIPID-TRANSPORTING ATPASE DNF3-RELATED"/>
    <property type="match status" value="1"/>
</dbReference>
<dbReference type="SUPFAM" id="SSF81660">
    <property type="entry name" value="Metal cation-transporting ATPase, ATP-binding domain N"/>
    <property type="match status" value="1"/>
</dbReference>
<keyword evidence="9 13" id="KW-1133">Transmembrane helix</keyword>
<feature type="region of interest" description="Disordered" evidence="14">
    <location>
        <begin position="969"/>
        <end position="992"/>
    </location>
</feature>
<sequence length="1015" mass="114331">MFLLNDIDMYDEETDTPMEARTSTINEDCGQVSYIFSDKTGTLTDNEMLFRKLSVGGQAWLHDLDIQREADERIGYFALKHKIRKGKGKTKGKESIGRSNTTPGRKSHGDLAAPHSGKTIPKLSLGGRLRKQDSLNSLRWRSSAMPTKAQPQLSTVDLLYYLQNHPHTFFARKARFFLLSIALCHTCLPEIDDEENITYQAASPDELALVKAAQELGYIVIDRQANEISIKTFPSGSEGDPLVESYEILDVIEFSSGRKRMSVIIRMPNGTYCIFCKGADSAMIELLRLRDLAKQKALDVERRANKRKSLEAQEVIRRNSMQRTSIGGRSSIGGRPSFGDPNRPSMSINRLRPIKDEFDEWLRDKEQGVNMSSVDDESIYSRPSGQFANRHSIAFGETPNAPMERDTSEDIVDESIAMDEAKVLERSFAHINDFASEGLRTLLYGHRFLEEQEYLGWKKIYAEASASLVSRQSMIERAAETIERDFELSGATAIEDKLQKGVPETIDKLRRAGIKLWMLTGDKRETAINIGHSCRLIKDYSTVIILDKRDGYIERKMAEAILEINAGSVAHSVVVIDGGTLANIDEDETLKSLFFDIATITDSVICCRASPSQKASLVKTIRTKVKKSVTLAIGDGANDIAMIQEAHVGIGITGKEGLQAARVSDYSMAQFRFLLKFLLVHGRWNYVRICKYTVATFWKELLFYLTQALFQRSNGYTGTSFYEPWSLSMFNTLFTSLPVIILGIFEKDLSPATLLAVPELYRKGQLNKGLNFYIYLGWMSLASTQAVIIYFIMFTLYAPRLTVDNGIYAMGVITYSTVITIISSKLQLIEMHNKSIIAGASFVLSIGGWFVWNIILGGTYSNNIIYNVKDGIMQRFGRDLAWWLVYIFSVSICLILDLALIAIRTAFWPTDVDVFQEIEKSEEMRQRMEEAASEELQQGWDRENKRSRAEIEMEGEVQGFLDRPRAMEEGRIPGRKSAGSQIGRGSFGGERGAIEDDINARLARRFGSVKRRNNV</sequence>
<dbReference type="PROSITE" id="PS00154">
    <property type="entry name" value="ATPASE_E1_E2"/>
    <property type="match status" value="1"/>
</dbReference>
<dbReference type="Gene3D" id="3.40.50.1000">
    <property type="entry name" value="HAD superfamily/HAD-like"/>
    <property type="match status" value="1"/>
</dbReference>
<evidence type="ECO:0000256" key="10">
    <source>
        <dbReference type="ARBA" id="ARBA00023136"/>
    </source>
</evidence>
<accession>A0ABR3GUH0</accession>
<dbReference type="Pfam" id="PF16212">
    <property type="entry name" value="PhoLip_ATPase_C"/>
    <property type="match status" value="1"/>
</dbReference>
<keyword evidence="3 13" id="KW-0812">Transmembrane</keyword>
<evidence type="ECO:0000256" key="8">
    <source>
        <dbReference type="ARBA" id="ARBA00022967"/>
    </source>
</evidence>
<comment type="catalytic activity">
    <reaction evidence="12">
        <text>a 1,2-diacyl-sn-glycero-3-phosphoethanolamine(out) + ATP + H2O = a 1,2-diacyl-sn-glycero-3-phosphoethanolamine(in) + ADP + phosphate + H(+)</text>
        <dbReference type="Rhea" id="RHEA:66132"/>
        <dbReference type="ChEBI" id="CHEBI:15377"/>
        <dbReference type="ChEBI" id="CHEBI:15378"/>
        <dbReference type="ChEBI" id="CHEBI:30616"/>
        <dbReference type="ChEBI" id="CHEBI:43474"/>
        <dbReference type="ChEBI" id="CHEBI:64612"/>
        <dbReference type="ChEBI" id="CHEBI:456216"/>
    </reaction>
    <physiologicalReaction direction="left-to-right" evidence="12">
        <dbReference type="Rhea" id="RHEA:66133"/>
    </physiologicalReaction>
</comment>
<dbReference type="InterPro" id="IPR023299">
    <property type="entry name" value="ATPase_P-typ_cyto_dom_N"/>
</dbReference>
<evidence type="ECO:0000256" key="7">
    <source>
        <dbReference type="ARBA" id="ARBA00022842"/>
    </source>
</evidence>
<dbReference type="InterPro" id="IPR032630">
    <property type="entry name" value="P_typ_ATPase_c"/>
</dbReference>
<keyword evidence="7 13" id="KW-0460">Magnesium</keyword>
<dbReference type="SUPFAM" id="SSF56784">
    <property type="entry name" value="HAD-like"/>
    <property type="match status" value="1"/>
</dbReference>
<dbReference type="InterPro" id="IPR023214">
    <property type="entry name" value="HAD_sf"/>
</dbReference>
<evidence type="ECO:0000256" key="5">
    <source>
        <dbReference type="ARBA" id="ARBA00022741"/>
    </source>
</evidence>
<keyword evidence="5 13" id="KW-0547">Nucleotide-binding</keyword>
<evidence type="ECO:0000256" key="3">
    <source>
        <dbReference type="ARBA" id="ARBA00022692"/>
    </source>
</evidence>
<feature type="transmembrane region" description="Helical" evidence="13">
    <location>
        <begin position="836"/>
        <end position="860"/>
    </location>
</feature>
<dbReference type="Gene3D" id="3.40.1110.10">
    <property type="entry name" value="Calcium-transporting ATPase, cytoplasmic domain N"/>
    <property type="match status" value="2"/>
</dbReference>
<feature type="transmembrane region" description="Helical" evidence="13">
    <location>
        <begin position="772"/>
        <end position="794"/>
    </location>
</feature>
<protein>
    <recommendedName>
        <fullName evidence="13">Phospholipid-transporting ATPase</fullName>
        <ecNumber evidence="13">7.6.2.1</ecNumber>
    </recommendedName>
</protein>
<dbReference type="PRINTS" id="PR00119">
    <property type="entry name" value="CATATPASE"/>
</dbReference>
<dbReference type="EC" id="7.6.2.1" evidence="13"/>
<dbReference type="InterPro" id="IPR006539">
    <property type="entry name" value="P-type_ATPase_IV"/>
</dbReference>
<evidence type="ECO:0000256" key="4">
    <source>
        <dbReference type="ARBA" id="ARBA00022723"/>
    </source>
</evidence>
<comment type="catalytic activity">
    <reaction evidence="11 13">
        <text>ATP + H2O + phospholipidSide 1 = ADP + phosphate + phospholipidSide 2.</text>
        <dbReference type="EC" id="7.6.2.1"/>
    </reaction>
</comment>
<keyword evidence="17" id="KW-1185">Reference proteome</keyword>
<feature type="transmembrane region" description="Helical" evidence="13">
    <location>
        <begin position="880"/>
        <end position="903"/>
    </location>
</feature>
<dbReference type="SUPFAM" id="SSF81665">
    <property type="entry name" value="Calcium ATPase, transmembrane domain M"/>
    <property type="match status" value="1"/>
</dbReference>
<reference evidence="16 17" key="1">
    <citation type="submission" date="2024-02" db="EMBL/GenBank/DDBJ databases">
        <title>Discinaceae phylogenomics.</title>
        <authorList>
            <person name="Dirks A.C."/>
            <person name="James T.Y."/>
        </authorList>
    </citation>
    <scope>NUCLEOTIDE SEQUENCE [LARGE SCALE GENOMIC DNA]</scope>
    <source>
        <strain evidence="16 17">ACD0624</strain>
    </source>
</reference>
<keyword evidence="4" id="KW-0479">Metal-binding</keyword>
<feature type="region of interest" description="Disordered" evidence="14">
    <location>
        <begin position="87"/>
        <end position="123"/>
    </location>
</feature>